<dbReference type="WBParaSite" id="nRc.2.0.1.t30177-RA">
    <property type="protein sequence ID" value="nRc.2.0.1.t30177-RA"/>
    <property type="gene ID" value="nRc.2.0.1.g30177"/>
</dbReference>
<organism evidence="1 2">
    <name type="scientific">Romanomermis culicivorax</name>
    <name type="common">Nematode worm</name>
    <dbReference type="NCBI Taxonomy" id="13658"/>
    <lineage>
        <taxon>Eukaryota</taxon>
        <taxon>Metazoa</taxon>
        <taxon>Ecdysozoa</taxon>
        <taxon>Nematoda</taxon>
        <taxon>Enoplea</taxon>
        <taxon>Dorylaimia</taxon>
        <taxon>Mermithida</taxon>
        <taxon>Mermithoidea</taxon>
        <taxon>Mermithidae</taxon>
        <taxon>Romanomermis</taxon>
    </lineage>
</organism>
<evidence type="ECO:0000313" key="1">
    <source>
        <dbReference type="Proteomes" id="UP000887565"/>
    </source>
</evidence>
<sequence>MTRVVGQKVTHWLTFFYRCAYDLSTIQQQSPEFLAKGDDGLVNINENVKGWTATATIRKMSSGNDNASPVNIFQVSFLTATVNLSEKGGARLESSFALRSSNCLNGM</sequence>
<protein>
    <submittedName>
        <fullName evidence="2">Uncharacterized protein</fullName>
    </submittedName>
</protein>
<dbReference type="AlphaFoldDB" id="A0A915JWS0"/>
<dbReference type="Proteomes" id="UP000887565">
    <property type="component" value="Unplaced"/>
</dbReference>
<proteinExistence type="predicted"/>
<name>A0A915JWS0_ROMCU</name>
<keyword evidence="1" id="KW-1185">Reference proteome</keyword>
<accession>A0A915JWS0</accession>
<evidence type="ECO:0000313" key="2">
    <source>
        <dbReference type="WBParaSite" id="nRc.2.0.1.t30177-RA"/>
    </source>
</evidence>
<reference evidence="2" key="1">
    <citation type="submission" date="2022-11" db="UniProtKB">
        <authorList>
            <consortium name="WormBaseParasite"/>
        </authorList>
    </citation>
    <scope>IDENTIFICATION</scope>
</reference>